<evidence type="ECO:0000313" key="2">
    <source>
        <dbReference type="Proteomes" id="UP000279760"/>
    </source>
</evidence>
<dbReference type="AlphaFoldDB" id="A0A3G4VD45"/>
<protein>
    <submittedName>
        <fullName evidence="1">Uncharacterized protein</fullName>
    </submittedName>
</protein>
<organism evidence="1 2">
    <name type="scientific">Vibrio mediterranei</name>
    <dbReference type="NCBI Taxonomy" id="689"/>
    <lineage>
        <taxon>Bacteria</taxon>
        <taxon>Pseudomonadati</taxon>
        <taxon>Pseudomonadota</taxon>
        <taxon>Gammaproteobacteria</taxon>
        <taxon>Vibrionales</taxon>
        <taxon>Vibrionaceae</taxon>
        <taxon>Vibrio</taxon>
    </lineage>
</organism>
<dbReference type="RefSeq" id="WP_124940313.1">
    <property type="nucleotide sequence ID" value="NZ_CP033577.1"/>
</dbReference>
<proteinExistence type="predicted"/>
<evidence type="ECO:0000313" key="1">
    <source>
        <dbReference type="EMBL" id="AYV21101.1"/>
    </source>
</evidence>
<reference evidence="1 2" key="1">
    <citation type="submission" date="2018-11" db="EMBL/GenBank/DDBJ databases">
        <title>Complete Genome Sequence of Vbrio mediterranei 117-T6: a Potential Pathogen Bacteria Isolated from the Conchocelis of Pyropia.</title>
        <authorList>
            <person name="Liu Q."/>
        </authorList>
    </citation>
    <scope>NUCLEOTIDE SEQUENCE [LARGE SCALE GENOMIC DNA]</scope>
    <source>
        <strain evidence="1 2">117-T6</strain>
    </source>
</reference>
<sequence length="200" mass="22082">MKNQSNEALTIKIGDPQLEKAKKLYELGKTVEEVAATTGLSLMAVKGATTQKNKLWNDDEISLLNSLAGKASTDYIASKVKKTKRQVQHKAQRLGLSLAFINRKPKSWTTTDVRYLKTNAGVISGVQIARHLDRPVENVYRKAHLLNLSLHVLGENSHAATYSNEDIELCRALFDAGLKAPTIADGNEPFFCSPSYQART</sequence>
<gene>
    <name evidence="1" type="ORF">ECB94_07245</name>
</gene>
<accession>A0A3G4VD45</accession>
<name>A0A3G4VD45_9VIBR</name>
<dbReference type="Proteomes" id="UP000279760">
    <property type="component" value="Chromosome 1"/>
</dbReference>
<dbReference type="EMBL" id="CP033577">
    <property type="protein sequence ID" value="AYV21101.1"/>
    <property type="molecule type" value="Genomic_DNA"/>
</dbReference>